<dbReference type="EMBL" id="CP060716">
    <property type="protein sequence ID" value="QNN63913.1"/>
    <property type="molecule type" value="Genomic_DNA"/>
</dbReference>
<keyword evidence="2" id="KW-0547">Nucleotide-binding</keyword>
<keyword evidence="2" id="KW-0067">ATP-binding</keyword>
<feature type="domain" description="IstB-like ATP-binding" evidence="1">
    <location>
        <begin position="1"/>
        <end position="76"/>
    </location>
</feature>
<evidence type="ECO:0000313" key="2">
    <source>
        <dbReference type="EMBL" id="QNN63913.1"/>
    </source>
</evidence>
<dbReference type="InterPro" id="IPR002611">
    <property type="entry name" value="IstB_ATP-bd"/>
</dbReference>
<proteinExistence type="predicted"/>
<name>A0A7G9S7T8_9MICO</name>
<accession>A0A7G9S7T8</accession>
<dbReference type="AlphaFoldDB" id="A0A7G9S7T8"/>
<evidence type="ECO:0000259" key="1">
    <source>
        <dbReference type="Pfam" id="PF01695"/>
    </source>
</evidence>
<protein>
    <submittedName>
        <fullName evidence="2">ATP-binding protein</fullName>
    </submittedName>
</protein>
<organism evidence="2 3">
    <name type="scientific">Leucobacter denitrificans</name>
    <dbReference type="NCBI Taxonomy" id="683042"/>
    <lineage>
        <taxon>Bacteria</taxon>
        <taxon>Bacillati</taxon>
        <taxon>Actinomycetota</taxon>
        <taxon>Actinomycetes</taxon>
        <taxon>Micrococcales</taxon>
        <taxon>Microbacteriaceae</taxon>
        <taxon>Leucobacter</taxon>
    </lineage>
</organism>
<dbReference type="GO" id="GO:0005524">
    <property type="term" value="F:ATP binding"/>
    <property type="evidence" value="ECO:0007669"/>
    <property type="project" value="UniProtKB-KW"/>
</dbReference>
<dbReference type="Gene3D" id="3.40.50.300">
    <property type="entry name" value="P-loop containing nucleotide triphosphate hydrolases"/>
    <property type="match status" value="1"/>
</dbReference>
<dbReference type="KEGG" id="ldn:H9L06_05365"/>
<dbReference type="Proteomes" id="UP000515934">
    <property type="component" value="Chromosome"/>
</dbReference>
<reference evidence="2 3" key="1">
    <citation type="submission" date="2020-08" db="EMBL/GenBank/DDBJ databases">
        <title>Genome sequence of Leucobacter denitrificans KACC 14055T.</title>
        <authorList>
            <person name="Hyun D.-W."/>
            <person name="Bae J.-W."/>
        </authorList>
    </citation>
    <scope>NUCLEOTIDE SEQUENCE [LARGE SCALE GENOMIC DNA]</scope>
    <source>
        <strain evidence="2 3">KACC 14055</strain>
    </source>
</reference>
<dbReference type="Pfam" id="PF01695">
    <property type="entry name" value="IstB_IS21"/>
    <property type="match status" value="1"/>
</dbReference>
<dbReference type="InterPro" id="IPR027417">
    <property type="entry name" value="P-loop_NTPase"/>
</dbReference>
<sequence>MDELGYLPIDGQGARLLFRVIADAYEKRSIMYTSNLEFSRWGTVFGDEQMAAAIIDRTVHHGRMLRFKGGSYRVAHATMK</sequence>
<gene>
    <name evidence="2" type="ORF">H9L06_05365</name>
</gene>
<evidence type="ECO:0000313" key="3">
    <source>
        <dbReference type="Proteomes" id="UP000515934"/>
    </source>
</evidence>
<keyword evidence="3" id="KW-1185">Reference proteome</keyword>